<keyword evidence="2" id="KW-1185">Reference proteome</keyword>
<name>A0A8J7KX93_9FIRM</name>
<dbReference type="AlphaFoldDB" id="A0A8J7KX93"/>
<evidence type="ECO:0008006" key="3">
    <source>
        <dbReference type="Google" id="ProtNLM"/>
    </source>
</evidence>
<dbReference type="InterPro" id="IPR024307">
    <property type="entry name" value="YmaF"/>
</dbReference>
<evidence type="ECO:0000313" key="1">
    <source>
        <dbReference type="EMBL" id="MBH1942295.1"/>
    </source>
</evidence>
<dbReference type="EMBL" id="JAEAGR010000019">
    <property type="protein sequence ID" value="MBH1942295.1"/>
    <property type="molecule type" value="Genomic_DNA"/>
</dbReference>
<reference evidence="1" key="1">
    <citation type="submission" date="2020-12" db="EMBL/GenBank/DDBJ databases">
        <title>M. sibirica DSM 26468T genome.</title>
        <authorList>
            <person name="Thieme N."/>
            <person name="Rettenmaier R."/>
            <person name="Zverlov V."/>
            <person name="Liebl W."/>
        </authorList>
    </citation>
    <scope>NUCLEOTIDE SEQUENCE</scope>
    <source>
        <strain evidence="1">DSM 26468</strain>
    </source>
</reference>
<sequence length="119" mass="13783">MGYRDRGYYPRPYPEEQRHVHEIQGSVKTAGAHPHEHRFCTVSGEAIPYGSNDHVHDVIFRTDYHGEHYHEFKGKTGCMVRVGDRHVHYLESITSIDDGHKHRFECATLIENPTGEGHY</sequence>
<dbReference type="Pfam" id="PF12788">
    <property type="entry name" value="YmaF"/>
    <property type="match status" value="1"/>
</dbReference>
<gene>
    <name evidence="1" type="ORF">I5677_15445</name>
</gene>
<proteinExistence type="predicted"/>
<organism evidence="1 2">
    <name type="scientific">Mobilitalea sibirica</name>
    <dbReference type="NCBI Taxonomy" id="1462919"/>
    <lineage>
        <taxon>Bacteria</taxon>
        <taxon>Bacillati</taxon>
        <taxon>Bacillota</taxon>
        <taxon>Clostridia</taxon>
        <taxon>Lachnospirales</taxon>
        <taxon>Lachnospiraceae</taxon>
        <taxon>Mobilitalea</taxon>
    </lineage>
</organism>
<accession>A0A8J7KX93</accession>
<protein>
    <recommendedName>
        <fullName evidence="3">YmaF-like protein</fullName>
    </recommendedName>
</protein>
<dbReference type="Proteomes" id="UP000623269">
    <property type="component" value="Unassembled WGS sequence"/>
</dbReference>
<comment type="caution">
    <text evidence="1">The sequence shown here is derived from an EMBL/GenBank/DDBJ whole genome shotgun (WGS) entry which is preliminary data.</text>
</comment>
<evidence type="ECO:0000313" key="2">
    <source>
        <dbReference type="Proteomes" id="UP000623269"/>
    </source>
</evidence>
<dbReference type="RefSeq" id="WP_197662545.1">
    <property type="nucleotide sequence ID" value="NZ_JAEAGR010000019.1"/>
</dbReference>